<evidence type="ECO:0000313" key="2">
    <source>
        <dbReference type="Proteomes" id="UP000253772"/>
    </source>
</evidence>
<dbReference type="Gene3D" id="3.10.180.10">
    <property type="entry name" value="2,3-Dihydroxybiphenyl 1,2-Dioxygenase, domain 1"/>
    <property type="match status" value="1"/>
</dbReference>
<dbReference type="SUPFAM" id="SSF54593">
    <property type="entry name" value="Glyoxalase/Bleomycin resistance protein/Dihydroxybiphenyl dioxygenase"/>
    <property type="match status" value="1"/>
</dbReference>
<reference evidence="1 2" key="1">
    <citation type="submission" date="2019-03" db="EMBL/GenBank/DDBJ databases">
        <title>Comparative insights into the high quality Complete genome sequence of highly metal resistant Cupriavidus metallidurans strain BS1 isolated from a gold-copper mine.</title>
        <authorList>
            <person name="Mazhar H.S."/>
            <person name="Rensing C."/>
        </authorList>
    </citation>
    <scope>NUCLEOTIDE SEQUENCE [LARGE SCALE GENOMIC DNA]</scope>
    <source>
        <strain evidence="1 2">BS1</strain>
    </source>
</reference>
<sequence>MSYLFGGVRQLGYVVSDIEKAMAHWTEKLGVGPWFYKEDVGTTEYRYYGKPATPPKLSIALANSGDLQIELIQQRDDAPSLYLDSLKRSGEGAQHIAYWTEDRFDEIVAHLLEAGYVEGHGGRMGPRGRFAYFVHPELPSGMFEISELTGGKGEYFAEVRRAGLAWDGKGQAIHQIGAPR</sequence>
<dbReference type="OrthoDB" id="9792173at2"/>
<dbReference type="EMBL" id="CP037901">
    <property type="protein sequence ID" value="QBP13173.1"/>
    <property type="molecule type" value="Genomic_DNA"/>
</dbReference>
<name>A0A132H9X7_9BURK</name>
<dbReference type="Proteomes" id="UP000253772">
    <property type="component" value="Chromosome c2"/>
</dbReference>
<dbReference type="Pfam" id="PF13669">
    <property type="entry name" value="Glyoxalase_4"/>
    <property type="match status" value="1"/>
</dbReference>
<evidence type="ECO:0000313" key="1">
    <source>
        <dbReference type="EMBL" id="QBP13173.1"/>
    </source>
</evidence>
<protein>
    <submittedName>
        <fullName evidence="1">VOC family protein</fullName>
    </submittedName>
</protein>
<dbReference type="AlphaFoldDB" id="A0A132H9X7"/>
<accession>A0A132H9X7</accession>
<organism evidence="1 2">
    <name type="scientific">Cupriavidus metallidurans</name>
    <dbReference type="NCBI Taxonomy" id="119219"/>
    <lineage>
        <taxon>Bacteria</taxon>
        <taxon>Pseudomonadati</taxon>
        <taxon>Pseudomonadota</taxon>
        <taxon>Betaproteobacteria</taxon>
        <taxon>Burkholderiales</taxon>
        <taxon>Burkholderiaceae</taxon>
        <taxon>Cupriavidus</taxon>
    </lineage>
</organism>
<dbReference type="InterPro" id="IPR029068">
    <property type="entry name" value="Glyas_Bleomycin-R_OHBP_Dase"/>
</dbReference>
<gene>
    <name evidence="1" type="ORF">DDF84_026400</name>
</gene>
<dbReference type="RefSeq" id="WP_017511357.1">
    <property type="nucleotide sequence ID" value="NZ_CP026544.1"/>
</dbReference>
<proteinExistence type="predicted"/>